<dbReference type="NCBIfam" id="TIGR01845">
    <property type="entry name" value="outer_NodT"/>
    <property type="match status" value="1"/>
</dbReference>
<comment type="subcellular location">
    <subcellularLocation>
        <location evidence="2">Cell outer membrane</location>
        <topology evidence="2">Lipid-anchor</topology>
    </subcellularLocation>
</comment>
<comment type="similarity">
    <text evidence="1 2">Belongs to the outer membrane factor (OMF) (TC 1.B.17) family.</text>
</comment>
<dbReference type="PANTHER" id="PTHR30203:SF25">
    <property type="entry name" value="OUTER MEMBRANE PROTEIN-RELATED"/>
    <property type="match status" value="1"/>
</dbReference>
<proteinExistence type="inferred from homology"/>
<name>H8GFZ0_METAL</name>
<dbReference type="PROSITE" id="PS51257">
    <property type="entry name" value="PROKAR_LIPOPROTEIN"/>
    <property type="match status" value="1"/>
</dbReference>
<dbReference type="EMBL" id="CM001475">
    <property type="protein sequence ID" value="EIC28741.1"/>
    <property type="molecule type" value="Genomic_DNA"/>
</dbReference>
<keyword evidence="2 3" id="KW-0449">Lipoprotein</keyword>
<dbReference type="HOGENOM" id="CLU_012817_13_0_6"/>
<dbReference type="Gene3D" id="1.20.1600.10">
    <property type="entry name" value="Outer membrane efflux proteins (OEP)"/>
    <property type="match status" value="1"/>
</dbReference>
<keyword evidence="2" id="KW-1134">Transmembrane beta strand</keyword>
<dbReference type="Gene3D" id="2.20.200.10">
    <property type="entry name" value="Outer membrane efflux proteins (OEP)"/>
    <property type="match status" value="1"/>
</dbReference>
<dbReference type="GO" id="GO:0015562">
    <property type="term" value="F:efflux transmembrane transporter activity"/>
    <property type="evidence" value="ECO:0007669"/>
    <property type="project" value="InterPro"/>
</dbReference>
<dbReference type="Pfam" id="PF02321">
    <property type="entry name" value="OEP"/>
    <property type="match status" value="2"/>
</dbReference>
<dbReference type="Proteomes" id="UP000005090">
    <property type="component" value="Chromosome"/>
</dbReference>
<evidence type="ECO:0000313" key="4">
    <source>
        <dbReference type="Proteomes" id="UP000005090"/>
    </source>
</evidence>
<dbReference type="AlphaFoldDB" id="H8GFZ0"/>
<dbReference type="STRING" id="686340.Metal_0918"/>
<keyword evidence="2" id="KW-0564">Palmitate</keyword>
<dbReference type="eggNOG" id="COG1538">
    <property type="taxonomic scope" value="Bacteria"/>
</dbReference>
<protein>
    <submittedName>
        <fullName evidence="3">Efflux transporter, outer membrane factor lipoprotein, NodT family</fullName>
    </submittedName>
</protein>
<reference evidence="3 4" key="1">
    <citation type="journal article" date="2013" name="Genome Announc.">
        <title>Genome Sequence of the Obligate Gammaproteobacterial Methanotroph Methylomicrobium album Strain BG8.</title>
        <authorList>
            <person name="Kits K.D."/>
            <person name="Kalyuzhnaya M.G."/>
            <person name="Klotz M.G."/>
            <person name="Jetten M.S."/>
            <person name="Op den Camp H.J."/>
            <person name="Vuilleumier S."/>
            <person name="Bringel F."/>
            <person name="Dispirito A.A."/>
            <person name="Murrell J.C."/>
            <person name="Bruce D."/>
            <person name="Cheng J.F."/>
            <person name="Copeland A."/>
            <person name="Goodwin L."/>
            <person name="Hauser L."/>
            <person name="Lajus A."/>
            <person name="Land M.L."/>
            <person name="Lapidus A."/>
            <person name="Lucas S."/>
            <person name="Medigue C."/>
            <person name="Pitluck S."/>
            <person name="Woyke T."/>
            <person name="Zeytun A."/>
            <person name="Stein L.Y."/>
        </authorList>
    </citation>
    <scope>NUCLEOTIDE SEQUENCE [LARGE SCALE GENOMIC DNA]</scope>
    <source>
        <strain evidence="3 4">BG8</strain>
    </source>
</reference>
<sequence length="471" mass="51453">MKPSLAWCLLTAGMAGCAVGPDYEEAAPSVPDRWLAAEAMPLEAGARMIDAEALKRWWQSFGDAELDRLMDQALAGNLDVKIALSRIEQARAERRGTRAELFPKVDIAAGAQRNENPFPGFAPGIRFNLFELGFDALWEIDLFGRQRRLLEAATADLEGAEDLYRQAQVALTSEIARTYVEFRSVQNQLKITRSNLESQRRTLGLTERLDAEGVGTKHDVVRARAQTAQTEAQIPALEAQRVSALRRLEVLAGQRPGALDGPLNPEGKVPSAAPLGILAAPAETLRRRPDLRAAERRLAAATAMQGAAIAELFPKISLSAFLGFRNTDIEQLFRSAAFSYGTAANLLQPLLNFGRIRAGIDLADAKQKEACLAYEKAVLEALQETETATSRYLKEEIRRRTLARSVADLKESVRLSNLRYQEGVISFLDVLDAQRALYAAEIELARSEAEAATHLIALYKALGGGAGTQSA</sequence>
<accession>H8GFZ0</accession>
<keyword evidence="2" id="KW-0472">Membrane</keyword>
<dbReference type="InterPro" id="IPR003423">
    <property type="entry name" value="OMP_efflux"/>
</dbReference>
<dbReference type="RefSeq" id="WP_005370025.1">
    <property type="nucleotide sequence ID" value="NZ_CM001475.1"/>
</dbReference>
<dbReference type="PANTHER" id="PTHR30203">
    <property type="entry name" value="OUTER MEMBRANE CATION EFFLUX PROTEIN"/>
    <property type="match status" value="1"/>
</dbReference>
<keyword evidence="4" id="KW-1185">Reference proteome</keyword>
<evidence type="ECO:0000313" key="3">
    <source>
        <dbReference type="EMBL" id="EIC28741.1"/>
    </source>
</evidence>
<gene>
    <name evidence="3" type="ORF">Metal_0918</name>
</gene>
<organism evidence="3 4">
    <name type="scientific">Methylomicrobium album BG8</name>
    <dbReference type="NCBI Taxonomy" id="686340"/>
    <lineage>
        <taxon>Bacteria</taxon>
        <taxon>Pseudomonadati</taxon>
        <taxon>Pseudomonadota</taxon>
        <taxon>Gammaproteobacteria</taxon>
        <taxon>Methylococcales</taxon>
        <taxon>Methylococcaceae</taxon>
        <taxon>Methylomicrobium</taxon>
    </lineage>
</organism>
<dbReference type="SUPFAM" id="SSF56954">
    <property type="entry name" value="Outer membrane efflux proteins (OEP)"/>
    <property type="match status" value="1"/>
</dbReference>
<evidence type="ECO:0000256" key="1">
    <source>
        <dbReference type="ARBA" id="ARBA00007613"/>
    </source>
</evidence>
<evidence type="ECO:0000256" key="2">
    <source>
        <dbReference type="RuleBase" id="RU362097"/>
    </source>
</evidence>
<dbReference type="GO" id="GO:0009279">
    <property type="term" value="C:cell outer membrane"/>
    <property type="evidence" value="ECO:0007669"/>
    <property type="project" value="UniProtKB-SubCell"/>
</dbReference>
<keyword evidence="2" id="KW-0812">Transmembrane</keyword>
<dbReference type="InterPro" id="IPR010131">
    <property type="entry name" value="MdtP/NodT-like"/>
</dbReference>